<dbReference type="Pfam" id="PF08614">
    <property type="entry name" value="ATG16"/>
    <property type="match status" value="1"/>
</dbReference>
<protein>
    <submittedName>
        <fullName evidence="5">Autophagy protein 16</fullName>
    </submittedName>
</protein>
<feature type="coiled-coil region" evidence="2">
    <location>
        <begin position="106"/>
        <end position="196"/>
    </location>
</feature>
<accession>A0ABY6SLH3</accession>
<organism evidence="5 6">
    <name type="scientific">Podospora comata</name>
    <dbReference type="NCBI Taxonomy" id="48703"/>
    <lineage>
        <taxon>Eukaryota</taxon>
        <taxon>Fungi</taxon>
        <taxon>Dikarya</taxon>
        <taxon>Ascomycota</taxon>
        <taxon>Pezizomycotina</taxon>
        <taxon>Sordariomycetes</taxon>
        <taxon>Sordariomycetidae</taxon>
        <taxon>Sordariales</taxon>
        <taxon>Podosporaceae</taxon>
        <taxon>Podospora</taxon>
    </lineage>
</organism>
<evidence type="ECO:0000259" key="4">
    <source>
        <dbReference type="Pfam" id="PF08614"/>
    </source>
</evidence>
<feature type="region of interest" description="Disordered" evidence="3">
    <location>
        <begin position="204"/>
        <end position="224"/>
    </location>
</feature>
<dbReference type="Proteomes" id="UP000280685">
    <property type="component" value="Chromosome 7"/>
</dbReference>
<dbReference type="Gene3D" id="1.20.5.170">
    <property type="match status" value="1"/>
</dbReference>
<reference evidence="5" key="1">
    <citation type="submission" date="2018-02" db="EMBL/GenBank/DDBJ databases">
        <authorList>
            <person name="Silar P."/>
        </authorList>
    </citation>
    <scope>NUCLEOTIDE SEQUENCE [LARGE SCALE GENOMIC DNA]</scope>
    <source>
        <strain evidence="5">T</strain>
    </source>
</reference>
<feature type="compositionally biased region" description="Low complexity" evidence="3">
    <location>
        <begin position="82"/>
        <end position="92"/>
    </location>
</feature>
<comment type="similarity">
    <text evidence="1">Belongs to the ATG16 family.</text>
</comment>
<feature type="domain" description="Autophagy-related protein 16" evidence="4">
    <location>
        <begin position="7"/>
        <end position="209"/>
    </location>
</feature>
<keyword evidence="6" id="KW-1185">Reference proteome</keyword>
<evidence type="ECO:0000256" key="3">
    <source>
        <dbReference type="SAM" id="MobiDB-lite"/>
    </source>
</evidence>
<evidence type="ECO:0000256" key="1">
    <source>
        <dbReference type="ARBA" id="ARBA00005331"/>
    </source>
</evidence>
<gene>
    <name evidence="5" type="ORF">PODCO_706440</name>
</gene>
<sequence>MQNWRTEYITGIKDAEKQHPVNRELIAAYSQLCDRLSTLEAEKALLQSQLQLQQQQQQQQQQQPPPSSSRKTITTTPPPTSSPSSDDTSATNTRLRLDLTEALRSKSQFQSRLARSDDELARLRAKTTSDSKALADLTAQARTLSRKLRDREEELRAKNKLVADVQDELAVLNMQLDQVEKQRAKREAEYNHLLSRYMARVEQETEAMNLEHDKPSSSSTKQKR</sequence>
<evidence type="ECO:0000313" key="5">
    <source>
        <dbReference type="EMBL" id="VBB86618.1"/>
    </source>
</evidence>
<keyword evidence="2" id="KW-0175">Coiled coil</keyword>
<evidence type="ECO:0000313" key="6">
    <source>
        <dbReference type="Proteomes" id="UP000280685"/>
    </source>
</evidence>
<evidence type="ECO:0000256" key="2">
    <source>
        <dbReference type="SAM" id="Coils"/>
    </source>
</evidence>
<dbReference type="InterPro" id="IPR013923">
    <property type="entry name" value="Autophagy-rel_prot_16_dom"/>
</dbReference>
<feature type="compositionally biased region" description="Low complexity" evidence="3">
    <location>
        <begin position="55"/>
        <end position="75"/>
    </location>
</feature>
<name>A0ABY6SLH3_PODCO</name>
<dbReference type="EMBL" id="LR026970">
    <property type="protein sequence ID" value="VBB86618.1"/>
    <property type="molecule type" value="Genomic_DNA"/>
</dbReference>
<feature type="region of interest" description="Disordered" evidence="3">
    <location>
        <begin position="55"/>
        <end position="92"/>
    </location>
</feature>
<feature type="compositionally biased region" description="Basic and acidic residues" evidence="3">
    <location>
        <begin position="204"/>
        <end position="215"/>
    </location>
</feature>
<proteinExistence type="inferred from homology"/>